<evidence type="ECO:0000313" key="5">
    <source>
        <dbReference type="Proteomes" id="UP000729733"/>
    </source>
</evidence>
<dbReference type="GO" id="GO:0043886">
    <property type="term" value="F:structural constituent of carboxysome shell"/>
    <property type="evidence" value="ECO:0007669"/>
    <property type="project" value="UniProtKB-ARBA"/>
</dbReference>
<dbReference type="Proteomes" id="UP000729733">
    <property type="component" value="Unassembled WGS sequence"/>
</dbReference>
<feature type="domain" description="PglD N-terminal" evidence="3">
    <location>
        <begin position="2"/>
        <end position="72"/>
    </location>
</feature>
<reference evidence="4" key="1">
    <citation type="journal article" date="2021" name="Antonie Van Leeuwenhoek">
        <title>Draft genome and description of Waterburya agarophytonicola gen. nov. sp. nov. (Pleurocapsales, Cyanobacteria): a seaweed symbiont.</title>
        <authorList>
            <person name="Bonthond G."/>
            <person name="Shalygin S."/>
            <person name="Bayer T."/>
            <person name="Weinberger F."/>
        </authorList>
    </citation>
    <scope>NUCLEOTIDE SEQUENCE</scope>
    <source>
        <strain evidence="4">KI4</strain>
    </source>
</reference>
<dbReference type="EMBL" id="JADWDC010000133">
    <property type="protein sequence ID" value="MCC0179898.1"/>
    <property type="molecule type" value="Genomic_DNA"/>
</dbReference>
<evidence type="ECO:0000256" key="2">
    <source>
        <dbReference type="PIRSR" id="PIRSR620019-2"/>
    </source>
</evidence>
<protein>
    <submittedName>
        <fullName evidence="4">Acetyltransferase</fullName>
    </submittedName>
</protein>
<proteinExistence type="predicted"/>
<feature type="active site" description="Proton acceptor" evidence="1">
    <location>
        <position position="131"/>
    </location>
</feature>
<dbReference type="PANTHER" id="PTHR43300">
    <property type="entry name" value="ACETYLTRANSFERASE"/>
    <property type="match status" value="1"/>
</dbReference>
<gene>
    <name evidence="4" type="ORF">I4641_23465</name>
</gene>
<organism evidence="4 5">
    <name type="scientific">Waterburya agarophytonicola KI4</name>
    <dbReference type="NCBI Taxonomy" id="2874699"/>
    <lineage>
        <taxon>Bacteria</taxon>
        <taxon>Bacillati</taxon>
        <taxon>Cyanobacteriota</taxon>
        <taxon>Cyanophyceae</taxon>
        <taxon>Pleurocapsales</taxon>
        <taxon>Hyellaceae</taxon>
        <taxon>Waterburya</taxon>
        <taxon>Waterburya agarophytonicola</taxon>
    </lineage>
</organism>
<dbReference type="InterPro" id="IPR050179">
    <property type="entry name" value="Trans_hexapeptide_repeat"/>
</dbReference>
<dbReference type="GO" id="GO:0031470">
    <property type="term" value="C:carboxysome"/>
    <property type="evidence" value="ECO:0007669"/>
    <property type="project" value="UniProtKB-ARBA"/>
</dbReference>
<dbReference type="Pfam" id="PF00132">
    <property type="entry name" value="Hexapep"/>
    <property type="match status" value="1"/>
</dbReference>
<dbReference type="Gene3D" id="3.40.50.20">
    <property type="match status" value="1"/>
</dbReference>
<dbReference type="InterPro" id="IPR001451">
    <property type="entry name" value="Hexapep"/>
</dbReference>
<dbReference type="Gene3D" id="2.160.10.10">
    <property type="entry name" value="Hexapeptide repeat proteins"/>
    <property type="match status" value="1"/>
</dbReference>
<dbReference type="SUPFAM" id="SSF51161">
    <property type="entry name" value="Trimeric LpxA-like enzymes"/>
    <property type="match status" value="1"/>
</dbReference>
<comment type="caution">
    <text evidence="4">The sequence shown here is derived from an EMBL/GenBank/DDBJ whole genome shotgun (WGS) entry which is preliminary data.</text>
</comment>
<accession>A0A964BUI0</accession>
<feature type="binding site" evidence="2">
    <location>
        <position position="65"/>
    </location>
    <ligand>
        <name>substrate</name>
    </ligand>
</feature>
<dbReference type="PANTHER" id="PTHR43300:SF7">
    <property type="entry name" value="UDP-N-ACETYLBACILLOSAMINE N-ACETYLTRANSFERASE"/>
    <property type="match status" value="1"/>
</dbReference>
<dbReference type="InterPro" id="IPR020019">
    <property type="entry name" value="AcTrfase_PglD-like"/>
</dbReference>
<evidence type="ECO:0000256" key="1">
    <source>
        <dbReference type="PIRSR" id="PIRSR620019-1"/>
    </source>
</evidence>
<dbReference type="CDD" id="cd03360">
    <property type="entry name" value="LbH_AT_putative"/>
    <property type="match status" value="1"/>
</dbReference>
<dbReference type="InterPro" id="IPR041561">
    <property type="entry name" value="PglD_N"/>
</dbReference>
<feature type="binding site" evidence="2">
    <location>
        <position position="140"/>
    </location>
    <ligand>
        <name>acetyl-CoA</name>
        <dbReference type="ChEBI" id="CHEBI:57288"/>
    </ligand>
</feature>
<keyword evidence="5" id="KW-1185">Reference proteome</keyword>
<evidence type="ECO:0000259" key="3">
    <source>
        <dbReference type="Pfam" id="PF17836"/>
    </source>
</evidence>
<name>A0A964BUI0_9CYAN</name>
<dbReference type="AlphaFoldDB" id="A0A964BUI0"/>
<dbReference type="Pfam" id="PF17836">
    <property type="entry name" value="PglD_N"/>
    <property type="match status" value="1"/>
</dbReference>
<dbReference type="RefSeq" id="WP_229642995.1">
    <property type="nucleotide sequence ID" value="NZ_JADWDC010000133.1"/>
</dbReference>
<dbReference type="NCBIfam" id="TIGR03570">
    <property type="entry name" value="NeuD_NnaD"/>
    <property type="match status" value="1"/>
</dbReference>
<evidence type="ECO:0000313" key="4">
    <source>
        <dbReference type="EMBL" id="MCC0179898.1"/>
    </source>
</evidence>
<dbReference type="InterPro" id="IPR011004">
    <property type="entry name" value="Trimer_LpxA-like_sf"/>
</dbReference>
<feature type="site" description="Increases basicity of active site His" evidence="1">
    <location>
        <position position="132"/>
    </location>
</feature>
<sequence>MYLYGAGGHSKVITDILNSIGVEVSGVFDDKPSEAKLKTMTINSGVRVQGESFPKLDAPLIISVGDNFRRAELDLMLRDNAEYGQAIHGTTIISAKASVGEGTVILQGAIVQSAAKVGRHVLVNTAASIDHDNEIGDYAHISPHATLCGHVKVGEGTHIGAGAVVIPSIRIGKWCTIGAGTVVIRNIPDYATAVGNPAKIIKFRDPPFNT</sequence>